<dbReference type="Gene3D" id="3.40.50.300">
    <property type="entry name" value="P-loop containing nucleotide triphosphate hydrolases"/>
    <property type="match status" value="1"/>
</dbReference>
<dbReference type="Pfam" id="PF26355">
    <property type="entry name" value="HTH_VMAP-M9"/>
    <property type="match status" value="1"/>
</dbReference>
<reference evidence="2 3" key="1">
    <citation type="journal article" date="2024" name="Front. Microbiol.">
        <title>Transcriptomic insights into the dominance of two phototrophs throughout the water column of a tropical hypersaline-alkaline crater lake (Dziani Dzaha, Mayotte).</title>
        <authorList>
            <person name="Duperron S."/>
            <person name="Halary S."/>
            <person name="Bouly J.-P."/>
            <person name="Roussel T."/>
            <person name="Hugoni M."/>
            <person name="Bruto M."/>
            <person name="Oger P."/>
            <person name="Duval C."/>
            <person name="Woo A."/>
            <person name="Jezequiel D."/>
            <person name="Ader M."/>
            <person name="Leboulanger C."/>
            <person name="Agogue H."/>
            <person name="Grossi V."/>
            <person name="Trousselier M."/>
            <person name="Bernard C."/>
        </authorList>
    </citation>
    <scope>NUCLEOTIDE SEQUENCE [LARGE SCALE GENOMIC DNA]</scope>
    <source>
        <strain evidence="2 3">PMC 851.14</strain>
    </source>
</reference>
<dbReference type="InterPro" id="IPR027417">
    <property type="entry name" value="P-loop_NTPase"/>
</dbReference>
<evidence type="ECO:0000313" key="2">
    <source>
        <dbReference type="EMBL" id="MEK9510677.1"/>
    </source>
</evidence>
<gene>
    <name evidence="2" type="ORF">AAEJ74_02985</name>
</gene>
<proteinExistence type="predicted"/>
<name>A0ABU9EFH2_LIMFS</name>
<comment type="caution">
    <text evidence="2">The sequence shown here is derived from an EMBL/GenBank/DDBJ whole genome shotgun (WGS) entry which is preliminary data.</text>
</comment>
<dbReference type="Proteomes" id="UP001387447">
    <property type="component" value="Unassembled WGS sequence"/>
</dbReference>
<keyword evidence="2" id="KW-0067">ATP-binding</keyword>
<evidence type="ECO:0000313" key="3">
    <source>
        <dbReference type="Proteomes" id="UP001387447"/>
    </source>
</evidence>
<dbReference type="GO" id="GO:0005524">
    <property type="term" value="F:ATP binding"/>
    <property type="evidence" value="ECO:0007669"/>
    <property type="project" value="UniProtKB-KW"/>
</dbReference>
<dbReference type="InterPro" id="IPR058651">
    <property type="entry name" value="HTH_VMAP-M9"/>
</dbReference>
<organism evidence="2 3">
    <name type="scientific">Limnospira fusiformis PMC 851.14</name>
    <dbReference type="NCBI Taxonomy" id="2219512"/>
    <lineage>
        <taxon>Bacteria</taxon>
        <taxon>Bacillati</taxon>
        <taxon>Cyanobacteriota</taxon>
        <taxon>Cyanophyceae</taxon>
        <taxon>Oscillatoriophycideae</taxon>
        <taxon>Oscillatoriales</taxon>
        <taxon>Sirenicapillariaceae</taxon>
        <taxon>Limnospira</taxon>
    </lineage>
</organism>
<accession>A0ABU9EFH2</accession>
<dbReference type="RefSeq" id="WP_368662808.1">
    <property type="nucleotide sequence ID" value="NZ_JBBWYZ010000002.1"/>
</dbReference>
<sequence length="476" mass="54603">MGFGAKNQENEEGKTSMDIQELSKWTDEQVFAKTGQHLDSLQKSILESVLQYQNFQKIANQNGYSYDHVKKKGAKLWKLLSGVFDEAIEQSNVRSILENKAGTTIYSFFNSPQINSNNIKKNHVNICRGNPQILEDTEKRSPSVPVPNKVPLVDLTTAPELNYNYGRDSEIATLKSWMVDDRARLVTIYGLSQIGKTALVLKLISEIPREFDYIIYRSLEPLPKLKKLKDNLKDFCTQSPASPLPEIIDYFRSYRCLVVLDDVHHLFKQGHLAGHYLTEYKDYRNFFQQVATSSHQSCLMLISWDKPGEIDILEKENQYTRSLQIQGLKEDGKQIFISKNLNDEKQWDELINIYQSHPGWLNIIASTILDLFDGSVALFLQAQDELFLGDIEICLASHLERLSALEKKVIYWLATQDEALSLSQKYTDLEISQAKLSSIIQSLTRRCLVEKVTGEEPAQFQLNFIFKTYIVFSCVM</sequence>
<protein>
    <submittedName>
        <fullName evidence="2">ATP-binding protein</fullName>
    </submittedName>
</protein>
<dbReference type="SUPFAM" id="SSF52540">
    <property type="entry name" value="P-loop containing nucleoside triphosphate hydrolases"/>
    <property type="match status" value="1"/>
</dbReference>
<keyword evidence="2" id="KW-0547">Nucleotide-binding</keyword>
<evidence type="ECO:0000259" key="1">
    <source>
        <dbReference type="Pfam" id="PF26355"/>
    </source>
</evidence>
<dbReference type="EMBL" id="JBBWYZ010000002">
    <property type="protein sequence ID" value="MEK9510677.1"/>
    <property type="molecule type" value="Genomic_DNA"/>
</dbReference>
<keyword evidence="3" id="KW-1185">Reference proteome</keyword>
<feature type="domain" description="vWA-MoxR associated protein N-terminal HTH" evidence="1">
    <location>
        <begin position="17"/>
        <end position="99"/>
    </location>
</feature>